<keyword evidence="3" id="KW-1185">Reference proteome</keyword>
<feature type="compositionally biased region" description="Low complexity" evidence="2">
    <location>
        <begin position="428"/>
        <end position="444"/>
    </location>
</feature>
<reference evidence="4" key="1">
    <citation type="submission" date="2025-08" db="UniProtKB">
        <authorList>
            <consortium name="RefSeq"/>
        </authorList>
    </citation>
    <scope>IDENTIFICATION</scope>
</reference>
<proteinExistence type="predicted"/>
<evidence type="ECO:0000256" key="2">
    <source>
        <dbReference type="SAM" id="MobiDB-lite"/>
    </source>
</evidence>
<dbReference type="PANTHER" id="PTHR34533">
    <property type="entry name" value="TRANSMEMBRANE PROTEIN CCDC163"/>
    <property type="match status" value="1"/>
</dbReference>
<dbReference type="Proteomes" id="UP000515159">
    <property type="component" value="Chromosome 12"/>
</dbReference>
<feature type="region of interest" description="Disordered" evidence="2">
    <location>
        <begin position="394"/>
        <end position="444"/>
    </location>
</feature>
<feature type="region of interest" description="Disordered" evidence="2">
    <location>
        <begin position="346"/>
        <end position="376"/>
    </location>
</feature>
<feature type="compositionally biased region" description="Polar residues" evidence="2">
    <location>
        <begin position="400"/>
        <end position="418"/>
    </location>
</feature>
<dbReference type="OrthoDB" id="9904351at2759"/>
<keyword evidence="1" id="KW-0175">Coiled coil</keyword>
<dbReference type="KEGG" id="gsh:117346379"/>
<evidence type="ECO:0000313" key="4">
    <source>
        <dbReference type="RefSeq" id="XP_033771731.1"/>
    </source>
</evidence>
<dbReference type="InParanoid" id="A0A6P8P887"/>
<sequence>MPPGYVTSHRAWGLPVAPGLMGDVVLVALRPRPESSTAPSRKELKLPRVCARRWSFLNGAFPFAASRMEPPSGLPTLRKRLSRAREGEEVLQQRLNTAEALSKVPALPLDLLSSRKSDYDMPAGTLQLYPFYTQSSYQGMSAEETAMISSQLDTQTQKMEFLTQAVRRLERECQQQQQRIHNLEEEVHCLRSVPRTFSDPTLESRMSELRREVFSELRSLREEALLSRDRGTSLEQASSMYLQQELTDSKRKLWQECKDLRQEIFQLKQDLRRQEESLHHQISDSHSVKKLQDRTCQMLEDVASSHKSQSVDWQRMKLEGEEREQELQALRAAVMSLKEEMKNLSQDNRLSPCIPWHRTSKGHDTQRKQSSEVLSASEESASYLSLADISSEEDMIESTAIPSQSLSSTMPPVTSTAARDSVDDLSSDLEGLSDSLPELSYSDL</sequence>
<organism evidence="3 4">
    <name type="scientific">Geotrypetes seraphini</name>
    <name type="common">Gaboon caecilian</name>
    <name type="synonym">Caecilia seraphini</name>
    <dbReference type="NCBI Taxonomy" id="260995"/>
    <lineage>
        <taxon>Eukaryota</taxon>
        <taxon>Metazoa</taxon>
        <taxon>Chordata</taxon>
        <taxon>Craniata</taxon>
        <taxon>Vertebrata</taxon>
        <taxon>Euteleostomi</taxon>
        <taxon>Amphibia</taxon>
        <taxon>Gymnophiona</taxon>
        <taxon>Geotrypetes</taxon>
    </lineage>
</organism>
<dbReference type="AlphaFoldDB" id="A0A6P8P887"/>
<feature type="compositionally biased region" description="Basic and acidic residues" evidence="2">
    <location>
        <begin position="361"/>
        <end position="370"/>
    </location>
</feature>
<evidence type="ECO:0000313" key="3">
    <source>
        <dbReference type="Proteomes" id="UP000515159"/>
    </source>
</evidence>
<dbReference type="RefSeq" id="XP_033771731.1">
    <property type="nucleotide sequence ID" value="XM_033915840.1"/>
</dbReference>
<feature type="coiled-coil region" evidence="1">
    <location>
        <begin position="152"/>
        <end position="193"/>
    </location>
</feature>
<accession>A0A6P8P887</accession>
<dbReference type="GeneID" id="117346379"/>
<evidence type="ECO:0000256" key="1">
    <source>
        <dbReference type="SAM" id="Coils"/>
    </source>
</evidence>
<name>A0A6P8P887_GEOSA</name>
<protein>
    <submittedName>
        <fullName evidence="4">Uncharacterized protein LOC117346379 isoform X1</fullName>
    </submittedName>
</protein>
<dbReference type="PANTHER" id="PTHR34533:SF3">
    <property type="entry name" value="BICD FAMILY-LIKE CARGO ADAPTER 2"/>
    <property type="match status" value="1"/>
</dbReference>
<gene>
    <name evidence="4" type="primary">LOC117346379</name>
</gene>
<dbReference type="InterPro" id="IPR039284">
    <property type="entry name" value="CCDC159/163"/>
</dbReference>